<feature type="domain" description="Class II Histidinyl-tRNA synthetase (HisRS)-like catalytic core" evidence="11">
    <location>
        <begin position="11"/>
        <end position="321"/>
    </location>
</feature>
<dbReference type="NCBIfam" id="TIGR00443">
    <property type="entry name" value="hisZ_biosyn_reg"/>
    <property type="match status" value="1"/>
</dbReference>
<dbReference type="PANTHER" id="PTHR43707">
    <property type="entry name" value="HISTIDYL-TRNA SYNTHETASE"/>
    <property type="match status" value="1"/>
</dbReference>
<protein>
    <recommendedName>
        <fullName evidence="4 9">ATP phosphoribosyltransferase regulatory subunit</fullName>
    </recommendedName>
</protein>
<evidence type="ECO:0000256" key="1">
    <source>
        <dbReference type="ARBA" id="ARBA00004496"/>
    </source>
</evidence>
<dbReference type="Gene3D" id="3.30.930.10">
    <property type="entry name" value="Bira Bifunctional Protein, Domain 2"/>
    <property type="match status" value="1"/>
</dbReference>
<evidence type="ECO:0000259" key="11">
    <source>
        <dbReference type="Pfam" id="PF13393"/>
    </source>
</evidence>
<evidence type="ECO:0000256" key="7">
    <source>
        <dbReference type="ARBA" id="ARBA00023102"/>
    </source>
</evidence>
<feature type="binding site" evidence="10">
    <location>
        <begin position="275"/>
        <end position="276"/>
    </location>
    <ligand>
        <name>L-histidine</name>
        <dbReference type="ChEBI" id="CHEBI:57595"/>
    </ligand>
</feature>
<comment type="subunit">
    <text evidence="9">Heteromultimer composed of HisG and HisZ subunits.</text>
</comment>
<dbReference type="GO" id="GO:0005737">
    <property type="term" value="C:cytoplasm"/>
    <property type="evidence" value="ECO:0007669"/>
    <property type="project" value="UniProtKB-SubCell"/>
</dbReference>
<keyword evidence="12" id="KW-0328">Glycosyltransferase</keyword>
<sequence>MNNRLLHTPDGVRDIYGSECRKIMKLREKIHNQLIKYGCSSINTPTIEYYNVYEKKNNSLDSREMYKFFDKDGDILVLRPDYTPAIARCVAKYYKDETIPLKICYEGNTFVNRSDYQGRLKETTQCGAEYIGDASNFADAEMLALVVDSLKAVGLDQFQISIGHALYYEGLVEAAKLSSDQEEKIKSLILNKNFLELEKYIKNLKLEKNLEVLFDGLNSFSFKIEDLNELEKRAVKYDKVYKAIKSLQELYKILQYFDIENIVSFELGMISRHNYYTGMIFTGYTYGSGEPIVKGGRYDKLIRRFGKDTPAIGFTIVIDQVMDALKNQNKYLEESYKTELIVFSSEKIEEAIKVASEWRKEGRNIQTIIKDPDLTKEDYFEYAKKMNISEVKFL</sequence>
<dbReference type="AlphaFoldDB" id="A0A1H9QQ76"/>
<dbReference type="InterPro" id="IPR004517">
    <property type="entry name" value="HisZ"/>
</dbReference>
<dbReference type="GO" id="GO:0000105">
    <property type="term" value="P:L-histidine biosynthetic process"/>
    <property type="evidence" value="ECO:0007669"/>
    <property type="project" value="UniProtKB-UniRule"/>
</dbReference>
<dbReference type="InterPro" id="IPR045864">
    <property type="entry name" value="aa-tRNA-synth_II/BPL/LPL"/>
</dbReference>
<keyword evidence="5 9" id="KW-0963">Cytoplasm</keyword>
<gene>
    <name evidence="9" type="primary">hisZ</name>
    <name evidence="12" type="ORF">SAMN02910429_00644</name>
</gene>
<evidence type="ECO:0000256" key="3">
    <source>
        <dbReference type="ARBA" id="ARBA00005539"/>
    </source>
</evidence>
<evidence type="ECO:0000313" key="13">
    <source>
        <dbReference type="Proteomes" id="UP000182471"/>
    </source>
</evidence>
<comment type="function">
    <text evidence="8 9">Required for the first step of histidine biosynthesis. May allow the feedback regulation of ATP phosphoribosyltransferase activity by histidine.</text>
</comment>
<evidence type="ECO:0000256" key="6">
    <source>
        <dbReference type="ARBA" id="ARBA00022605"/>
    </source>
</evidence>
<reference evidence="13" key="1">
    <citation type="submission" date="2016-10" db="EMBL/GenBank/DDBJ databases">
        <authorList>
            <person name="Varghese N."/>
            <person name="Submissions S."/>
        </authorList>
    </citation>
    <scope>NUCLEOTIDE SEQUENCE [LARGE SCALE GENOMIC DNA]</scope>
    <source>
        <strain evidence="13">S1b</strain>
    </source>
</reference>
<dbReference type="GO" id="GO:0006427">
    <property type="term" value="P:histidyl-tRNA aminoacylation"/>
    <property type="evidence" value="ECO:0007669"/>
    <property type="project" value="TreeGrafter"/>
</dbReference>
<evidence type="ECO:0000256" key="10">
    <source>
        <dbReference type="PIRSR" id="PIRSR001549-1"/>
    </source>
</evidence>
<dbReference type="GO" id="GO:0016757">
    <property type="term" value="F:glycosyltransferase activity"/>
    <property type="evidence" value="ECO:0007669"/>
    <property type="project" value="UniProtKB-KW"/>
</dbReference>
<dbReference type="EMBL" id="FOGW01000006">
    <property type="protein sequence ID" value="SER62598.1"/>
    <property type="molecule type" value="Genomic_DNA"/>
</dbReference>
<organism evidence="12 13">
    <name type="scientific">Lachnobacterium bovis</name>
    <dbReference type="NCBI Taxonomy" id="140626"/>
    <lineage>
        <taxon>Bacteria</taxon>
        <taxon>Bacillati</taxon>
        <taxon>Bacillota</taxon>
        <taxon>Clostridia</taxon>
        <taxon>Lachnospirales</taxon>
        <taxon>Lachnospiraceae</taxon>
        <taxon>Lachnobacterium</taxon>
    </lineage>
</organism>
<dbReference type="GO" id="GO:0140096">
    <property type="term" value="F:catalytic activity, acting on a protein"/>
    <property type="evidence" value="ECO:0007669"/>
    <property type="project" value="UniProtKB-ARBA"/>
</dbReference>
<feature type="binding site" evidence="10">
    <location>
        <begin position="81"/>
        <end position="83"/>
    </location>
    <ligand>
        <name>L-histidine</name>
        <dbReference type="ChEBI" id="CHEBI:57595"/>
    </ligand>
</feature>
<dbReference type="InterPro" id="IPR004516">
    <property type="entry name" value="HisRS/HisZ"/>
</dbReference>
<comment type="miscellaneous">
    <text evidence="9">This function is generally fulfilled by the C-terminal part of HisG, which is missing in some bacteria such as this one.</text>
</comment>
<keyword evidence="7 9" id="KW-0368">Histidine biosynthesis</keyword>
<evidence type="ECO:0000256" key="8">
    <source>
        <dbReference type="ARBA" id="ARBA00025246"/>
    </source>
</evidence>
<dbReference type="InterPro" id="IPR041715">
    <property type="entry name" value="HisRS-like_core"/>
</dbReference>
<dbReference type="UniPathway" id="UPA00031">
    <property type="reaction ID" value="UER00006"/>
</dbReference>
<accession>A0A1H9QQ76</accession>
<comment type="subcellular location">
    <subcellularLocation>
        <location evidence="1 9">Cytoplasm</location>
    </subcellularLocation>
</comment>
<evidence type="ECO:0000313" key="12">
    <source>
        <dbReference type="EMBL" id="SER62598.1"/>
    </source>
</evidence>
<dbReference type="GO" id="GO:0004821">
    <property type="term" value="F:histidine-tRNA ligase activity"/>
    <property type="evidence" value="ECO:0007669"/>
    <property type="project" value="TreeGrafter"/>
</dbReference>
<dbReference type="PANTHER" id="PTHR43707:SF6">
    <property type="entry name" value="ATP PHOSPHORIBOSYLTRANSFERASE REGULATORY SUBUNIT"/>
    <property type="match status" value="1"/>
</dbReference>
<dbReference type="HAMAP" id="MF_00125">
    <property type="entry name" value="HisZ"/>
    <property type="match status" value="1"/>
</dbReference>
<comment type="similarity">
    <text evidence="3 9">Belongs to the class-II aminoacyl-tRNA synthetase family. HisZ subfamily.</text>
</comment>
<dbReference type="RefSeq" id="WP_022748110.1">
    <property type="nucleotide sequence ID" value="NZ_FOGW01000006.1"/>
</dbReference>
<evidence type="ECO:0000256" key="9">
    <source>
        <dbReference type="HAMAP-Rule" id="MF_00125"/>
    </source>
</evidence>
<dbReference type="OrthoDB" id="9800814at2"/>
<dbReference type="SUPFAM" id="SSF55681">
    <property type="entry name" value="Class II aaRS and biotin synthetases"/>
    <property type="match status" value="1"/>
</dbReference>
<evidence type="ECO:0000256" key="2">
    <source>
        <dbReference type="ARBA" id="ARBA00004667"/>
    </source>
</evidence>
<dbReference type="CDD" id="cd00773">
    <property type="entry name" value="HisRS-like_core"/>
    <property type="match status" value="1"/>
</dbReference>
<evidence type="ECO:0000256" key="5">
    <source>
        <dbReference type="ARBA" id="ARBA00022490"/>
    </source>
</evidence>
<feature type="binding site" evidence="10">
    <location>
        <position position="125"/>
    </location>
    <ligand>
        <name>L-histidine</name>
        <dbReference type="ChEBI" id="CHEBI:57595"/>
    </ligand>
</feature>
<keyword evidence="12" id="KW-0808">Transferase</keyword>
<dbReference type="Pfam" id="PF13393">
    <property type="entry name" value="tRNA-synt_His"/>
    <property type="match status" value="1"/>
</dbReference>
<keyword evidence="6 9" id="KW-0028">Amino-acid biosynthesis</keyword>
<name>A0A1H9QQ76_9FIRM</name>
<dbReference type="PIRSF" id="PIRSF001549">
    <property type="entry name" value="His-tRNA_synth"/>
    <property type="match status" value="1"/>
</dbReference>
<keyword evidence="13" id="KW-1185">Reference proteome</keyword>
<comment type="pathway">
    <text evidence="2 9">Amino-acid biosynthesis; L-histidine biosynthesis; L-histidine from 5-phospho-alpha-D-ribose 1-diphosphate: step 1/9.</text>
</comment>
<proteinExistence type="inferred from homology"/>
<dbReference type="Proteomes" id="UP000182471">
    <property type="component" value="Unassembled WGS sequence"/>
</dbReference>
<evidence type="ECO:0000256" key="4">
    <source>
        <dbReference type="ARBA" id="ARBA00020397"/>
    </source>
</evidence>
<feature type="binding site" evidence="10">
    <location>
        <position position="129"/>
    </location>
    <ligand>
        <name>L-histidine</name>
        <dbReference type="ChEBI" id="CHEBI:57595"/>
    </ligand>
</feature>